<dbReference type="Proteomes" id="UP001589575">
    <property type="component" value="Unassembled WGS sequence"/>
</dbReference>
<feature type="region of interest" description="Disordered" evidence="1">
    <location>
        <begin position="35"/>
        <end position="85"/>
    </location>
</feature>
<gene>
    <name evidence="2" type="ORF">ACFFX0_12205</name>
</gene>
<proteinExistence type="predicted"/>
<evidence type="ECO:0000313" key="3">
    <source>
        <dbReference type="Proteomes" id="UP001589575"/>
    </source>
</evidence>
<keyword evidence="3" id="KW-1185">Reference proteome</keyword>
<evidence type="ECO:0000313" key="2">
    <source>
        <dbReference type="EMBL" id="MFB9071924.1"/>
    </source>
</evidence>
<sequence>MDLDLAGDSTMTSFVPSPEEVVFLDVFSDTRAPFRRRAGNRSTGPGWPNGWPPVTSRRTARCPTNVTAPRPRSSTVGAPRAPDQA</sequence>
<organism evidence="2 3">
    <name type="scientific">Citricoccus parietis</name>
    <dbReference type="NCBI Taxonomy" id="592307"/>
    <lineage>
        <taxon>Bacteria</taxon>
        <taxon>Bacillati</taxon>
        <taxon>Actinomycetota</taxon>
        <taxon>Actinomycetes</taxon>
        <taxon>Micrococcales</taxon>
        <taxon>Micrococcaceae</taxon>
        <taxon>Citricoccus</taxon>
    </lineage>
</organism>
<accession>A0ABV5FZ09</accession>
<name>A0ABV5FZ09_9MICC</name>
<comment type="caution">
    <text evidence="2">The sequence shown here is derived from an EMBL/GenBank/DDBJ whole genome shotgun (WGS) entry which is preliminary data.</text>
</comment>
<reference evidence="2 3" key="1">
    <citation type="submission" date="2024-09" db="EMBL/GenBank/DDBJ databases">
        <authorList>
            <person name="Sun Q."/>
            <person name="Mori K."/>
        </authorList>
    </citation>
    <scope>NUCLEOTIDE SEQUENCE [LARGE SCALE GENOMIC DNA]</scope>
    <source>
        <strain evidence="2 3">CCM 7609</strain>
    </source>
</reference>
<dbReference type="EMBL" id="JBHMFI010000001">
    <property type="protein sequence ID" value="MFB9071924.1"/>
    <property type="molecule type" value="Genomic_DNA"/>
</dbReference>
<protein>
    <submittedName>
        <fullName evidence="2">Uncharacterized protein</fullName>
    </submittedName>
</protein>
<feature type="compositionally biased region" description="Polar residues" evidence="1">
    <location>
        <begin position="62"/>
        <end position="76"/>
    </location>
</feature>
<evidence type="ECO:0000256" key="1">
    <source>
        <dbReference type="SAM" id="MobiDB-lite"/>
    </source>
</evidence>